<proteinExistence type="predicted"/>
<dbReference type="GeneID" id="18818672"/>
<gene>
    <name evidence="2" type="ORF">SERLADRAFT_463998</name>
</gene>
<feature type="transmembrane region" description="Helical" evidence="1">
    <location>
        <begin position="131"/>
        <end position="153"/>
    </location>
</feature>
<dbReference type="OrthoDB" id="3357408at2759"/>
<dbReference type="HOGENOM" id="CLU_044614_3_1_1"/>
<keyword evidence="1" id="KW-1133">Transmembrane helix</keyword>
<evidence type="ECO:0000313" key="2">
    <source>
        <dbReference type="EMBL" id="EGO26690.1"/>
    </source>
</evidence>
<dbReference type="EMBL" id="GL945432">
    <property type="protein sequence ID" value="EGO26690.1"/>
    <property type="molecule type" value="Genomic_DNA"/>
</dbReference>
<feature type="transmembrane region" description="Helical" evidence="1">
    <location>
        <begin position="239"/>
        <end position="262"/>
    </location>
</feature>
<reference evidence="2" key="1">
    <citation type="submission" date="2011-04" db="EMBL/GenBank/DDBJ databases">
        <title>Evolution of plant cell wall degrading machinery underlies the functional diversity of forest fungi.</title>
        <authorList>
            <consortium name="US DOE Joint Genome Institute (JGI-PGF)"/>
            <person name="Eastwood D.C."/>
            <person name="Floudas D."/>
            <person name="Binder M."/>
            <person name="Majcherczyk A."/>
            <person name="Schneider P."/>
            <person name="Aerts A."/>
            <person name="Asiegbu F.O."/>
            <person name="Baker S.E."/>
            <person name="Barry K."/>
            <person name="Bendiksby M."/>
            <person name="Blumentritt M."/>
            <person name="Coutinho P.M."/>
            <person name="Cullen D."/>
            <person name="Cullen D."/>
            <person name="Gathman A."/>
            <person name="Goodell B."/>
            <person name="Henrissat B."/>
            <person name="Ihrmark K."/>
            <person name="Kauserud H."/>
            <person name="Kohler A."/>
            <person name="LaButti K."/>
            <person name="Lapidus A."/>
            <person name="Lavin J.L."/>
            <person name="Lee Y.-H."/>
            <person name="Lindquist E."/>
            <person name="Lilly W."/>
            <person name="Lucas S."/>
            <person name="Morin E."/>
            <person name="Murat C."/>
            <person name="Oguiza J.A."/>
            <person name="Park J."/>
            <person name="Pisabarro A.G."/>
            <person name="Riley R."/>
            <person name="Rosling A."/>
            <person name="Salamov A."/>
            <person name="Schmidt O."/>
            <person name="Schmutz J."/>
            <person name="Skrede I."/>
            <person name="Stenlid J."/>
            <person name="Wiebenga A."/>
            <person name="Xie X."/>
            <person name="Kues U."/>
            <person name="Hibbett D.S."/>
            <person name="Hoffmeister D."/>
            <person name="Hogberg N."/>
            <person name="Martin F."/>
            <person name="Grigoriev I.V."/>
            <person name="Watkinson S.C."/>
        </authorList>
    </citation>
    <scope>NUCLEOTIDE SEQUENCE</scope>
    <source>
        <strain evidence="2">S7.9</strain>
    </source>
</reference>
<sequence length="318" mass="34583">MDAEIILPSLGRMSLTSTWLESLLFGINCILFGACIHILTDRHRQPHWILYVSCAFHMSISTAHAILAFIQLLDAFTGHAYASIPHGADIYFATPNALFIINLTMYVANVFAQDLLLIWRLYIVWGHNRKLLFLSLFVEAAHIACAIVSVVLIAPSNGLLFSSKVQAFGKASWTLDLFLNTTVTCGIAYPLWRASIRTAPISNHSYQATMYTVIESGALIASCTVIMFALDVAGSPAGFAAVNVAVQVATTTPLLIIVRLGLGLTHGKSSSNENAMDDEKDGSLRFARPVQVNVTHTQTEEIASALPRSSLDSVESDN</sequence>
<dbReference type="KEGG" id="sla:SERLADRAFT_463998"/>
<dbReference type="AlphaFoldDB" id="F8NQY7"/>
<accession>F8NQY7</accession>
<feature type="transmembrane region" description="Helical" evidence="1">
    <location>
        <begin position="19"/>
        <end position="39"/>
    </location>
</feature>
<keyword evidence="1" id="KW-0472">Membrane</keyword>
<protein>
    <submittedName>
        <fullName evidence="2">Uncharacterized protein</fullName>
    </submittedName>
</protein>
<evidence type="ECO:0000256" key="1">
    <source>
        <dbReference type="SAM" id="Phobius"/>
    </source>
</evidence>
<feature type="transmembrane region" description="Helical" evidence="1">
    <location>
        <begin position="90"/>
        <end position="119"/>
    </location>
</feature>
<feature type="transmembrane region" description="Helical" evidence="1">
    <location>
        <begin position="48"/>
        <end position="70"/>
    </location>
</feature>
<dbReference type="RefSeq" id="XP_007316863.1">
    <property type="nucleotide sequence ID" value="XM_007316801.1"/>
</dbReference>
<feature type="transmembrane region" description="Helical" evidence="1">
    <location>
        <begin position="213"/>
        <end position="233"/>
    </location>
</feature>
<feature type="transmembrane region" description="Helical" evidence="1">
    <location>
        <begin position="173"/>
        <end position="192"/>
    </location>
</feature>
<dbReference type="Proteomes" id="UP000008064">
    <property type="component" value="Unassembled WGS sequence"/>
</dbReference>
<name>F8NQY7_SERL9</name>
<keyword evidence="1" id="KW-0812">Transmembrane</keyword>
<organism>
    <name type="scientific">Serpula lacrymans var. lacrymans (strain S7.9)</name>
    <name type="common">Dry rot fungus</name>
    <dbReference type="NCBI Taxonomy" id="578457"/>
    <lineage>
        <taxon>Eukaryota</taxon>
        <taxon>Fungi</taxon>
        <taxon>Dikarya</taxon>
        <taxon>Basidiomycota</taxon>
        <taxon>Agaricomycotina</taxon>
        <taxon>Agaricomycetes</taxon>
        <taxon>Agaricomycetidae</taxon>
        <taxon>Boletales</taxon>
        <taxon>Coniophorineae</taxon>
        <taxon>Serpulaceae</taxon>
        <taxon>Serpula</taxon>
    </lineage>
</organism>